<dbReference type="InterPro" id="IPR017907">
    <property type="entry name" value="Znf_RING_CS"/>
</dbReference>
<dbReference type="SUPFAM" id="SSF57850">
    <property type="entry name" value="RING/U-box"/>
    <property type="match status" value="2"/>
</dbReference>
<dbReference type="SUPFAM" id="SSF50969">
    <property type="entry name" value="YVTN repeat-like/Quinoprotein amine dehydrogenase"/>
    <property type="match status" value="1"/>
</dbReference>
<dbReference type="GO" id="GO:0008270">
    <property type="term" value="F:zinc ion binding"/>
    <property type="evidence" value="ECO:0007669"/>
    <property type="project" value="UniProtKB-KW"/>
</dbReference>
<dbReference type="Gene3D" id="3.30.40.10">
    <property type="entry name" value="Zinc/RING finger domain, C3HC4 (zinc finger)"/>
    <property type="match status" value="2"/>
</dbReference>
<evidence type="ECO:0000256" key="4">
    <source>
        <dbReference type="ARBA" id="ARBA00022833"/>
    </source>
</evidence>
<dbReference type="InterPro" id="IPR013083">
    <property type="entry name" value="Znf_RING/FYVE/PHD"/>
</dbReference>
<feature type="domain" description="RING-type" evidence="7">
    <location>
        <begin position="17"/>
        <end position="64"/>
    </location>
</feature>
<proteinExistence type="predicted"/>
<dbReference type="OrthoDB" id="9992988at2759"/>
<dbReference type="PROSITE" id="PS00518">
    <property type="entry name" value="ZF_RING_1"/>
    <property type="match status" value="2"/>
</dbReference>
<feature type="domain" description="RING-type" evidence="7">
    <location>
        <begin position="1115"/>
        <end position="1149"/>
    </location>
</feature>
<evidence type="ECO:0000256" key="5">
    <source>
        <dbReference type="PROSITE-ProRule" id="PRU00024"/>
    </source>
</evidence>
<dbReference type="InterPro" id="IPR027370">
    <property type="entry name" value="Znf-RING_euk"/>
</dbReference>
<evidence type="ECO:0000256" key="6">
    <source>
        <dbReference type="SAM" id="Coils"/>
    </source>
</evidence>
<evidence type="ECO:0000313" key="9">
    <source>
        <dbReference type="EMBL" id="CAG2237098.1"/>
    </source>
</evidence>
<dbReference type="Gene3D" id="3.30.160.60">
    <property type="entry name" value="Classic Zinc Finger"/>
    <property type="match status" value="2"/>
</dbReference>
<dbReference type="PANTHER" id="PTHR25462:SF296">
    <property type="entry name" value="MEIOTIC P26, ISOFORM F"/>
    <property type="match status" value="1"/>
</dbReference>
<dbReference type="SMART" id="SM00336">
    <property type="entry name" value="BBOX"/>
    <property type="match status" value="5"/>
</dbReference>
<name>A0A8S3TZU2_MYTED</name>
<feature type="domain" description="B box-type" evidence="8">
    <location>
        <begin position="100"/>
        <end position="150"/>
    </location>
</feature>
<keyword evidence="2" id="KW-0479">Metal-binding</keyword>
<keyword evidence="1" id="KW-0597">Phosphoprotein</keyword>
<keyword evidence="6" id="KW-0175">Coiled coil</keyword>
<dbReference type="InterPro" id="IPR011044">
    <property type="entry name" value="Quino_amine_DH_bsu"/>
</dbReference>
<dbReference type="CDD" id="cd19757">
    <property type="entry name" value="Bbox1"/>
    <property type="match status" value="3"/>
</dbReference>
<keyword evidence="10" id="KW-1185">Reference proteome</keyword>
<feature type="domain" description="B box-type" evidence="8">
    <location>
        <begin position="799"/>
        <end position="849"/>
    </location>
</feature>
<organism evidence="9 10">
    <name type="scientific">Mytilus edulis</name>
    <name type="common">Blue mussel</name>
    <dbReference type="NCBI Taxonomy" id="6550"/>
    <lineage>
        <taxon>Eukaryota</taxon>
        <taxon>Metazoa</taxon>
        <taxon>Spiralia</taxon>
        <taxon>Lophotrochozoa</taxon>
        <taxon>Mollusca</taxon>
        <taxon>Bivalvia</taxon>
        <taxon>Autobranchia</taxon>
        <taxon>Pteriomorphia</taxon>
        <taxon>Mytilida</taxon>
        <taxon>Mytiloidea</taxon>
        <taxon>Mytilidae</taxon>
        <taxon>Mytilinae</taxon>
        <taxon>Mytilus</taxon>
    </lineage>
</organism>
<dbReference type="EMBL" id="CAJPWZ010002375">
    <property type="protein sequence ID" value="CAG2237098.1"/>
    <property type="molecule type" value="Genomic_DNA"/>
</dbReference>
<evidence type="ECO:0000259" key="7">
    <source>
        <dbReference type="PROSITE" id="PS50089"/>
    </source>
</evidence>
<dbReference type="InterPro" id="IPR011042">
    <property type="entry name" value="6-blade_b-propeller_TolB-like"/>
</dbReference>
<dbReference type="Proteomes" id="UP000683360">
    <property type="component" value="Unassembled WGS sequence"/>
</dbReference>
<keyword evidence="3 5" id="KW-0863">Zinc-finger</keyword>
<dbReference type="SMART" id="SM00184">
    <property type="entry name" value="RING"/>
    <property type="match status" value="2"/>
</dbReference>
<sequence>MATPTKDRENFDDLLTCTICLETFKVPKYLPCLHTFCETCINTYIVSSVEKGKITEGFTCPVCRKIVSAVETLERPELWATTLPTNHFVTSMLDKRAIQKAEKMCNSCQLNKESTKAKSWCTICEEAFCEQCEKCHKTFKMTARHKLLNIQEMQSGNTPFEVCEVQSCDEHPGKIIEFYCLDHSQPCCTSCATLSHRKCENVTSIQKAASGIKQSTKASGLSQKLREHVIQLGEIIDDRSKNLADVENSTGEIKTRVADIKTKILKHLDRIEETLLTELTSTKKQVGIELKDEVGMLSSYSSAVKKWKTVIDSVLEHGSEQQCLLEINKIEPKISELEQEIEDLVKNIKSVKVVFSPSSPITDFIRNAQTFGSIKVDKSSVSSLSGNLEIDKVDFRTGNINIVQLIDVCNGTGTTSGIFIQNLLLFTIRKKNKVVKYTSDGQSLQSELALPGAPEDIAVVKQYKVAVSIPKQGICIIDSDIMILLQTLNLPGIPVYGISFVNEELFITCHGSTLTWINLSSGQTINQRTTSGESYFVLSLSQTDYMYADSYTSLDYVVGNTKKFTYTNSELSFPRGIGIDCMGNLYIASVSSRNIHQITNEGEFIRIIPASTVGIEKPWTIRFAPGSNKFIVTCNSSGKAALCEIVSNCTSCATLSHRKCENVTSIQKAASGIKQSTKASGLSQKLREHVIQLGEIIDDRNKNLADVEISTGEIKTRVADIKTKISRHIDRIEETMITELTSTKKQVEIEERVNEGFKCPVCRKIVSVGETPEKPEEWASSLPKNHFVTSMLDKLAIYKSEKQCSSFQYNNESKNARSWCSICEEAYCEQCEKYHKSLKVLSKHKLISFQEIQTGNCDIQISKVLSCEEHQDHLVEVYCTDHSKPCCTLCVTLSHRQCRNVISLKKPHQIVADFNKNAQTFGDIKVDESIDIALNGNVIFHTGNIRILQAIDVCKEKSCKYNNDGKSLLAELELPSAPEDVAEMAQFKVAVSSHKQGVYIVDIDKMVLLQTLKLPEMPGYGLCFVNEEQFITAHQSTLTWINISSGQQVNRRMTDGHSYFALSLKQQDYIYGDRVDSVNYVVDNTPKFTYTHTQLNHPRGIGSDFMEIFKVPKHLPCLHTFCESCINTYIVSAVEKGKITEGFKCPICRKIVSVEIGQPEICAAKLPINHFVASMLDKRAMQNAEKVCDSCQFNKVSSKAKSSCTICEEAFCEQCEKYHKTFKMSATHKLFNIPEMQLGVQLSICVRCKAVRNIRGRSSNFIVWIILNHVAHHAPHFHTVNVKM</sequence>
<accession>A0A8S3TZU2</accession>
<dbReference type="InterPro" id="IPR036322">
    <property type="entry name" value="WD40_repeat_dom_sf"/>
</dbReference>
<dbReference type="SUPFAM" id="SSF57845">
    <property type="entry name" value="B-box zinc-binding domain"/>
    <property type="match status" value="1"/>
</dbReference>
<reference evidence="9" key="1">
    <citation type="submission" date="2021-03" db="EMBL/GenBank/DDBJ databases">
        <authorList>
            <person name="Bekaert M."/>
        </authorList>
    </citation>
    <scope>NUCLEOTIDE SEQUENCE</scope>
</reference>
<dbReference type="Gene3D" id="2.120.10.30">
    <property type="entry name" value="TolB, C-terminal domain"/>
    <property type="match status" value="1"/>
</dbReference>
<feature type="coiled-coil region" evidence="6">
    <location>
        <begin position="327"/>
        <end position="354"/>
    </location>
</feature>
<evidence type="ECO:0000256" key="1">
    <source>
        <dbReference type="ARBA" id="ARBA00022553"/>
    </source>
</evidence>
<protein>
    <recommendedName>
        <fullName evidence="11">TRIM56</fullName>
    </recommendedName>
</protein>
<evidence type="ECO:0000256" key="3">
    <source>
        <dbReference type="ARBA" id="ARBA00022771"/>
    </source>
</evidence>
<dbReference type="CDD" id="cd19776">
    <property type="entry name" value="Bbox2_TRIM25_C-IV"/>
    <property type="match status" value="1"/>
</dbReference>
<dbReference type="Pfam" id="PF13445">
    <property type="entry name" value="zf-RING_UBOX"/>
    <property type="match status" value="2"/>
</dbReference>
<feature type="domain" description="B box-type" evidence="8">
    <location>
        <begin position="862"/>
        <end position="913"/>
    </location>
</feature>
<dbReference type="InterPro" id="IPR047153">
    <property type="entry name" value="TRIM45/56/19-like"/>
</dbReference>
<dbReference type="InterPro" id="IPR000315">
    <property type="entry name" value="Znf_B-box"/>
</dbReference>
<evidence type="ECO:0000259" key="8">
    <source>
        <dbReference type="PROSITE" id="PS50119"/>
    </source>
</evidence>
<gene>
    <name evidence="9" type="ORF">MEDL_49577</name>
</gene>
<evidence type="ECO:0000313" key="10">
    <source>
        <dbReference type="Proteomes" id="UP000683360"/>
    </source>
</evidence>
<evidence type="ECO:0000256" key="2">
    <source>
        <dbReference type="ARBA" id="ARBA00022723"/>
    </source>
</evidence>
<evidence type="ECO:0008006" key="11">
    <source>
        <dbReference type="Google" id="ProtNLM"/>
    </source>
</evidence>
<dbReference type="PANTHER" id="PTHR25462">
    <property type="entry name" value="BONUS, ISOFORM C-RELATED"/>
    <property type="match status" value="1"/>
</dbReference>
<dbReference type="InterPro" id="IPR001841">
    <property type="entry name" value="Znf_RING"/>
</dbReference>
<comment type="caution">
    <text evidence="9">The sequence shown here is derived from an EMBL/GenBank/DDBJ whole genome shotgun (WGS) entry which is preliminary data.</text>
</comment>
<keyword evidence="4" id="KW-0862">Zinc</keyword>
<dbReference type="SUPFAM" id="SSF50978">
    <property type="entry name" value="WD40 repeat-like"/>
    <property type="match status" value="1"/>
</dbReference>
<dbReference type="PROSITE" id="PS50089">
    <property type="entry name" value="ZF_RING_2"/>
    <property type="match status" value="2"/>
</dbReference>
<dbReference type="PROSITE" id="PS50119">
    <property type="entry name" value="ZF_BBOX"/>
    <property type="match status" value="3"/>
</dbReference>